<dbReference type="STRING" id="1314674.A0A0D7B7B0"/>
<gene>
    <name evidence="1" type="ORF">CYLTODRAFT_335751</name>
</gene>
<dbReference type="OrthoDB" id="3267748at2759"/>
<accession>A0A0D7B7B0</accession>
<feature type="non-terminal residue" evidence="1">
    <location>
        <position position="156"/>
    </location>
</feature>
<evidence type="ECO:0000313" key="1">
    <source>
        <dbReference type="EMBL" id="KIY66433.1"/>
    </source>
</evidence>
<dbReference type="Proteomes" id="UP000054007">
    <property type="component" value="Unassembled WGS sequence"/>
</dbReference>
<organism evidence="1 2">
    <name type="scientific">Cylindrobasidium torrendii FP15055 ss-10</name>
    <dbReference type="NCBI Taxonomy" id="1314674"/>
    <lineage>
        <taxon>Eukaryota</taxon>
        <taxon>Fungi</taxon>
        <taxon>Dikarya</taxon>
        <taxon>Basidiomycota</taxon>
        <taxon>Agaricomycotina</taxon>
        <taxon>Agaricomycetes</taxon>
        <taxon>Agaricomycetidae</taxon>
        <taxon>Agaricales</taxon>
        <taxon>Marasmiineae</taxon>
        <taxon>Physalacriaceae</taxon>
        <taxon>Cylindrobasidium</taxon>
    </lineage>
</organism>
<protein>
    <recommendedName>
        <fullName evidence="3">Retrotransposon gag domain-containing protein</fullName>
    </recommendedName>
</protein>
<name>A0A0D7B7B0_9AGAR</name>
<dbReference type="AlphaFoldDB" id="A0A0D7B7B0"/>
<feature type="non-terminal residue" evidence="1">
    <location>
        <position position="1"/>
    </location>
</feature>
<dbReference type="EMBL" id="KN880554">
    <property type="protein sequence ID" value="KIY66433.1"/>
    <property type="molecule type" value="Genomic_DNA"/>
</dbReference>
<evidence type="ECO:0000313" key="2">
    <source>
        <dbReference type="Proteomes" id="UP000054007"/>
    </source>
</evidence>
<evidence type="ECO:0008006" key="3">
    <source>
        <dbReference type="Google" id="ProtNLM"/>
    </source>
</evidence>
<keyword evidence="2" id="KW-1185">Reference proteome</keyword>
<reference evidence="1 2" key="1">
    <citation type="journal article" date="2015" name="Fungal Genet. Biol.">
        <title>Evolution of novel wood decay mechanisms in Agaricales revealed by the genome sequences of Fistulina hepatica and Cylindrobasidium torrendii.</title>
        <authorList>
            <person name="Floudas D."/>
            <person name="Held B.W."/>
            <person name="Riley R."/>
            <person name="Nagy L.G."/>
            <person name="Koehler G."/>
            <person name="Ransdell A.S."/>
            <person name="Younus H."/>
            <person name="Chow J."/>
            <person name="Chiniquy J."/>
            <person name="Lipzen A."/>
            <person name="Tritt A."/>
            <person name="Sun H."/>
            <person name="Haridas S."/>
            <person name="LaButti K."/>
            <person name="Ohm R.A."/>
            <person name="Kues U."/>
            <person name="Blanchette R.A."/>
            <person name="Grigoriev I.V."/>
            <person name="Minto R.E."/>
            <person name="Hibbett D.S."/>
        </authorList>
    </citation>
    <scope>NUCLEOTIDE SEQUENCE [LARGE SCALE GENOMIC DNA]</scope>
    <source>
        <strain evidence="1 2">FP15055 ss-10</strain>
    </source>
</reference>
<proteinExistence type="predicted"/>
<sequence length="156" mass="18551">LKPEPPEPYDGTPDVRKMLRFVQDGTDYVREGGVHKKLRVKKLSRFLRGSAEDWYISHVSGNPYEWRLNEFFTALYNYCFPATFRQEQRRKLARTMQGDLPIKKHTMRLEELFNSAGVTDEKEKTLKLWDSLRPKLARALMYRYEILPDTTTYNEI</sequence>